<organism evidence="9 10">
    <name type="scientific">Canna indica</name>
    <name type="common">Indian-shot</name>
    <dbReference type="NCBI Taxonomy" id="4628"/>
    <lineage>
        <taxon>Eukaryota</taxon>
        <taxon>Viridiplantae</taxon>
        <taxon>Streptophyta</taxon>
        <taxon>Embryophyta</taxon>
        <taxon>Tracheophyta</taxon>
        <taxon>Spermatophyta</taxon>
        <taxon>Magnoliopsida</taxon>
        <taxon>Liliopsida</taxon>
        <taxon>Zingiberales</taxon>
        <taxon>Cannaceae</taxon>
        <taxon>Canna</taxon>
    </lineage>
</organism>
<evidence type="ECO:0000256" key="2">
    <source>
        <dbReference type="ARBA" id="ARBA00004496"/>
    </source>
</evidence>
<evidence type="ECO:0000313" key="9">
    <source>
        <dbReference type="EMBL" id="WOL20405.1"/>
    </source>
</evidence>
<dbReference type="SUPFAM" id="SSF51905">
    <property type="entry name" value="FAD/NAD(P)-binding domain"/>
    <property type="match status" value="1"/>
</dbReference>
<reference evidence="9 10" key="1">
    <citation type="submission" date="2023-10" db="EMBL/GenBank/DDBJ databases">
        <title>Chromosome-scale genome assembly provides insights into flower coloration mechanisms of Canna indica.</title>
        <authorList>
            <person name="Li C."/>
        </authorList>
    </citation>
    <scope>NUCLEOTIDE SEQUENCE [LARGE SCALE GENOMIC DNA]</scope>
    <source>
        <tissue evidence="9">Flower</tissue>
    </source>
</reference>
<sequence>MVAKKPRVVIVGAGMAGLTAAYRLHTASSGDLFDLCIVEAGHRIGGRILTSEFAGNRVEMGATWIHGIEGSPIHAIASDIAALAADSIPWERMDGYSQDPVTVAEGGTVVDPSLVVAPITALYRRLMDSARAGDAPVDVKRPGVGPFLRRGLKEYRASRGGTGDGGGDGWSLEKLEEAVFAMHEFTERTCTSAHDLNELDLAAEGEYRDYPGDQITIARGYSRIIEHIAAVLPPGMIRFGRRLQRIEWCSRGGDGSPVKLHFEGERSAMAADHVILTVSLGVLKAGLGKGGGETSGVAFSPALPVFKREAIEQLGFGVVNKLFMEMSGGCGEVGGQFPFLQMAFAPEEEENGREVITKRVGEIPWWMRRTAFICPIYGGSRVLLAWFAGKEALELEALPDDEVIRGIHATLDAFLPTSVTRGADKVNGHSSSSSNGARIARVKRSKWGRDPLFLGSYSYVAVGSSGDDLDLMAEPLPGWGEEDNEDPTCPPLQILFAGEATHRTHYSTTHGAYLSGVREANRLLQHYRYTSASLAQ</sequence>
<evidence type="ECO:0000256" key="7">
    <source>
        <dbReference type="ARBA" id="ARBA00023002"/>
    </source>
</evidence>
<evidence type="ECO:0000256" key="4">
    <source>
        <dbReference type="ARBA" id="ARBA00022490"/>
    </source>
</evidence>
<dbReference type="SUPFAM" id="SSF54373">
    <property type="entry name" value="FAD-linked reductases, C-terminal domain"/>
    <property type="match status" value="1"/>
</dbReference>
<dbReference type="InterPro" id="IPR036188">
    <property type="entry name" value="FAD/NAD-bd_sf"/>
</dbReference>
<dbReference type="Pfam" id="PF01593">
    <property type="entry name" value="Amino_oxidase"/>
    <property type="match status" value="1"/>
</dbReference>
<dbReference type="PANTHER" id="PTHR10742:SF405">
    <property type="entry name" value="PEROXISOMAL N(1)-ACETYL-SPERMINE_SPERMIDINE OXIDASE"/>
    <property type="match status" value="1"/>
</dbReference>
<keyword evidence="7" id="KW-0560">Oxidoreductase</keyword>
<keyword evidence="5" id="KW-0285">Flavoprotein</keyword>
<proteinExistence type="inferred from homology"/>
<comment type="cofactor">
    <cofactor evidence="1">
        <name>FAD</name>
        <dbReference type="ChEBI" id="CHEBI:57692"/>
    </cofactor>
</comment>
<dbReference type="EMBL" id="CP136898">
    <property type="protein sequence ID" value="WOL20405.1"/>
    <property type="molecule type" value="Genomic_DNA"/>
</dbReference>
<keyword evidence="6" id="KW-0274">FAD</keyword>
<evidence type="ECO:0000256" key="6">
    <source>
        <dbReference type="ARBA" id="ARBA00022827"/>
    </source>
</evidence>
<keyword evidence="4" id="KW-0963">Cytoplasm</keyword>
<protein>
    <recommendedName>
        <fullName evidence="8">Amine oxidase domain-containing protein</fullName>
    </recommendedName>
</protein>
<dbReference type="InterPro" id="IPR002937">
    <property type="entry name" value="Amino_oxidase"/>
</dbReference>
<comment type="subcellular location">
    <subcellularLocation>
        <location evidence="2">Cytoplasm</location>
    </subcellularLocation>
</comment>
<dbReference type="Proteomes" id="UP001327560">
    <property type="component" value="Chromosome 9"/>
</dbReference>
<dbReference type="Gene3D" id="3.50.50.60">
    <property type="entry name" value="FAD/NAD(P)-binding domain"/>
    <property type="match status" value="1"/>
</dbReference>
<accession>A0AAQ3L5G1</accession>
<evidence type="ECO:0000259" key="8">
    <source>
        <dbReference type="Pfam" id="PF01593"/>
    </source>
</evidence>
<dbReference type="GO" id="GO:0046592">
    <property type="term" value="F:polyamine oxidase activity"/>
    <property type="evidence" value="ECO:0007669"/>
    <property type="project" value="TreeGrafter"/>
</dbReference>
<feature type="domain" description="Amine oxidase" evidence="8">
    <location>
        <begin position="15"/>
        <end position="524"/>
    </location>
</feature>
<dbReference type="GO" id="GO:0005737">
    <property type="term" value="C:cytoplasm"/>
    <property type="evidence" value="ECO:0007669"/>
    <property type="project" value="UniProtKB-SubCell"/>
</dbReference>
<evidence type="ECO:0000256" key="5">
    <source>
        <dbReference type="ARBA" id="ARBA00022630"/>
    </source>
</evidence>
<dbReference type="Gene3D" id="3.90.660.10">
    <property type="match status" value="1"/>
</dbReference>
<dbReference type="InterPro" id="IPR050281">
    <property type="entry name" value="Flavin_monoamine_oxidase"/>
</dbReference>
<evidence type="ECO:0000256" key="3">
    <source>
        <dbReference type="ARBA" id="ARBA00005995"/>
    </source>
</evidence>
<dbReference type="PANTHER" id="PTHR10742">
    <property type="entry name" value="FLAVIN MONOAMINE OXIDASE"/>
    <property type="match status" value="1"/>
</dbReference>
<comment type="similarity">
    <text evidence="3">Belongs to the flavin monoamine oxidase family.</text>
</comment>
<gene>
    <name evidence="9" type="ORF">Cni_G29210</name>
</gene>
<evidence type="ECO:0000256" key="1">
    <source>
        <dbReference type="ARBA" id="ARBA00001974"/>
    </source>
</evidence>
<name>A0AAQ3L5G1_9LILI</name>
<keyword evidence="10" id="KW-1185">Reference proteome</keyword>
<dbReference type="AlphaFoldDB" id="A0AAQ3L5G1"/>
<evidence type="ECO:0000313" key="10">
    <source>
        <dbReference type="Proteomes" id="UP001327560"/>
    </source>
</evidence>